<dbReference type="Proteomes" id="UP000006394">
    <property type="component" value="Chromosome"/>
</dbReference>
<dbReference type="Pfam" id="PF19841">
    <property type="entry name" value="GldN"/>
    <property type="match status" value="1"/>
</dbReference>
<evidence type="ECO:0000313" key="2">
    <source>
        <dbReference type="EMBL" id="CAL44034.1"/>
    </source>
</evidence>
<dbReference type="NCBIfam" id="TIGR03523">
    <property type="entry name" value="GldN"/>
    <property type="match status" value="1"/>
</dbReference>
<dbReference type="PATRIC" id="fig|402612.5.peg.1993"/>
<sequence>MNWRNLLVVIIFIAGSSTSFAQSNLLNAKNPKEIGLKSAAQQLKDNDKPLEYGYVDDRDILMSKKTWEIIDLDERINFPLYYPIDTSNVGSDRRSLYDVLVKGIKSGKITEVYGDSYFREKKTLKDINASLTKTDTTDAGREQMNEDPQAFRTRVTEVPIYEMVKVGKKTKKKQVGTEKKTIPATRTISEEFINKFDLASIDVSDYKIVGLWYFDKRQSDLRYRILGICPVIPDVYTMDKPEKEYIDLFWVFYPGAREILHEWKAFNDKNSAMPITFDDLLNSRRFNALTYKEENVYNDREIVDYMKDNSLMQLLESERVKDKVRNFEQDMWNY</sequence>
<gene>
    <name evidence="2" type="primary">gldN</name>
    <name evidence="2" type="ordered locus">FP1970</name>
</gene>
<proteinExistence type="predicted"/>
<dbReference type="STRING" id="402612.FP1970"/>
<keyword evidence="1" id="KW-0732">Signal</keyword>
<reference evidence="2 3" key="1">
    <citation type="journal article" date="2007" name="Nat. Biotechnol.">
        <title>Complete genome sequence of the fish pathogen Flavobacterium psychrophilum.</title>
        <authorList>
            <person name="Duchaud E."/>
            <person name="Boussaha M."/>
            <person name="Loux V."/>
            <person name="Bernardet J.F."/>
            <person name="Michel C."/>
            <person name="Kerouault B."/>
            <person name="Mondot S."/>
            <person name="Nicolas P."/>
            <person name="Bossy R."/>
            <person name="Caron C."/>
            <person name="Bessieres P."/>
            <person name="Gibrat J.F."/>
            <person name="Claverol S."/>
            <person name="Dumetz F."/>
            <person name="Le Henaff M."/>
            <person name="Benmansour A."/>
        </authorList>
    </citation>
    <scope>NUCLEOTIDE SEQUENCE [LARGE SCALE GENOMIC DNA]</scope>
    <source>
        <strain evidence="3">ATCC 49511 / DSM 21280 / CIP 103535 / JIP02/86</strain>
    </source>
</reference>
<keyword evidence="3" id="KW-1185">Reference proteome</keyword>
<accession>A6H110</accession>
<dbReference type="AlphaFoldDB" id="A6H110"/>
<dbReference type="RefSeq" id="WP_011964072.1">
    <property type="nucleotide sequence ID" value="NC_009613.3"/>
</dbReference>
<dbReference type="eggNOG" id="ENOG502Z7JF">
    <property type="taxonomic scope" value="Bacteria"/>
</dbReference>
<name>A6H110_FLAPJ</name>
<evidence type="ECO:0000256" key="1">
    <source>
        <dbReference type="SAM" id="SignalP"/>
    </source>
</evidence>
<dbReference type="EMBL" id="AM398681">
    <property type="protein sequence ID" value="CAL44034.1"/>
    <property type="molecule type" value="Genomic_DNA"/>
</dbReference>
<feature type="chain" id="PRO_5002694468" evidence="1">
    <location>
        <begin position="22"/>
        <end position="334"/>
    </location>
</feature>
<dbReference type="PHI-base" id="PHI:10408"/>
<dbReference type="InterPro" id="IPR019847">
    <property type="entry name" value="Gliding_motility_assoc_GldN"/>
</dbReference>
<organism evidence="2 3">
    <name type="scientific">Flavobacterium psychrophilum (strain ATCC 49511 / DSM 21280 / CIP 103535 / JIP02/86)</name>
    <dbReference type="NCBI Taxonomy" id="402612"/>
    <lineage>
        <taxon>Bacteria</taxon>
        <taxon>Pseudomonadati</taxon>
        <taxon>Bacteroidota</taxon>
        <taxon>Flavobacteriia</taxon>
        <taxon>Flavobacteriales</taxon>
        <taxon>Flavobacteriaceae</taxon>
        <taxon>Flavobacterium</taxon>
    </lineage>
</organism>
<dbReference type="EnsemblBacteria" id="CAL44034">
    <property type="protein sequence ID" value="CAL44034"/>
    <property type="gene ID" value="FP1970"/>
</dbReference>
<dbReference type="KEGG" id="fps:FP1970"/>
<dbReference type="GeneID" id="66551847"/>
<dbReference type="HOGENOM" id="CLU_068220_1_0_10"/>
<dbReference type="OrthoDB" id="1141916at2"/>
<feature type="signal peptide" evidence="1">
    <location>
        <begin position="1"/>
        <end position="21"/>
    </location>
</feature>
<protein>
    <submittedName>
        <fullName evidence="2">Gliding motility protein GldN</fullName>
    </submittedName>
</protein>
<evidence type="ECO:0000313" key="3">
    <source>
        <dbReference type="Proteomes" id="UP000006394"/>
    </source>
</evidence>